<dbReference type="Pfam" id="PF12536">
    <property type="entry name" value="DUF3734"/>
    <property type="match status" value="1"/>
</dbReference>
<feature type="active site" description="Proton acceptor" evidence="1">
    <location>
        <position position="215"/>
    </location>
</feature>
<comment type="caution">
    <text evidence="3">The sequence shown here is derived from an EMBL/GenBank/DDBJ whole genome shotgun (WGS) entry which is preliminary data.</text>
</comment>
<dbReference type="PANTHER" id="PTHR14226:SF57">
    <property type="entry name" value="BLR7027 PROTEIN"/>
    <property type="match status" value="1"/>
</dbReference>
<dbReference type="Proteomes" id="UP000776276">
    <property type="component" value="Unassembled WGS sequence"/>
</dbReference>
<organism evidence="3 4">
    <name type="scientific">Sphingomonas quercus</name>
    <dbReference type="NCBI Taxonomy" id="2842451"/>
    <lineage>
        <taxon>Bacteria</taxon>
        <taxon>Pseudomonadati</taxon>
        <taxon>Pseudomonadota</taxon>
        <taxon>Alphaproteobacteria</taxon>
        <taxon>Sphingomonadales</taxon>
        <taxon>Sphingomonadaceae</taxon>
        <taxon>Sphingomonas</taxon>
    </lineage>
</organism>
<protein>
    <submittedName>
        <fullName evidence="3">Patatin-like phospholipase family protein</fullName>
    </submittedName>
</protein>
<dbReference type="Pfam" id="PF01734">
    <property type="entry name" value="Patatin"/>
    <property type="match status" value="1"/>
</dbReference>
<dbReference type="InterPro" id="IPR050301">
    <property type="entry name" value="NTE"/>
</dbReference>
<keyword evidence="1" id="KW-0443">Lipid metabolism</keyword>
<feature type="short sequence motif" description="GXGXXG" evidence="1">
    <location>
        <begin position="27"/>
        <end position="32"/>
    </location>
</feature>
<feature type="short sequence motif" description="GXSXG" evidence="1">
    <location>
        <begin position="54"/>
        <end position="58"/>
    </location>
</feature>
<dbReference type="PROSITE" id="PS51635">
    <property type="entry name" value="PNPLA"/>
    <property type="match status" value="1"/>
</dbReference>
<evidence type="ECO:0000313" key="4">
    <source>
        <dbReference type="Proteomes" id="UP000776276"/>
    </source>
</evidence>
<keyword evidence="4" id="KW-1185">Reference proteome</keyword>
<proteinExistence type="predicted"/>
<gene>
    <name evidence="3" type="ORF">KOF26_09815</name>
</gene>
<accession>A0ABS6BIM7</accession>
<dbReference type="RefSeq" id="WP_216323855.1">
    <property type="nucleotide sequence ID" value="NZ_JAHKRT010000004.1"/>
</dbReference>
<evidence type="ECO:0000313" key="3">
    <source>
        <dbReference type="EMBL" id="MBU3078163.1"/>
    </source>
</evidence>
<name>A0ABS6BIM7_9SPHN</name>
<feature type="domain" description="PNPLA" evidence="2">
    <location>
        <begin position="23"/>
        <end position="228"/>
    </location>
</feature>
<reference evidence="3 4" key="1">
    <citation type="submission" date="2021-06" db="EMBL/GenBank/DDBJ databases">
        <title>Sphingomonas sp. XMGL2, whole genome shotgun sequencing project.</title>
        <authorList>
            <person name="Zhao G."/>
            <person name="Shen L."/>
        </authorList>
    </citation>
    <scope>NUCLEOTIDE SEQUENCE [LARGE SCALE GENOMIC DNA]</scope>
    <source>
        <strain evidence="3 4">XMGL2</strain>
    </source>
</reference>
<dbReference type="EMBL" id="JAHKRT010000004">
    <property type="protein sequence ID" value="MBU3078163.1"/>
    <property type="molecule type" value="Genomic_DNA"/>
</dbReference>
<feature type="active site" description="Nucleophile" evidence="1">
    <location>
        <position position="56"/>
    </location>
</feature>
<feature type="short sequence motif" description="DGA/G" evidence="1">
    <location>
        <begin position="215"/>
        <end position="217"/>
    </location>
</feature>
<dbReference type="CDD" id="cd07209">
    <property type="entry name" value="Pat_hypo_Ecoli_Z1214_like"/>
    <property type="match status" value="1"/>
</dbReference>
<keyword evidence="1" id="KW-0378">Hydrolase</keyword>
<keyword evidence="1" id="KW-0442">Lipid degradation</keyword>
<sequence length="379" mass="41586">MSEVDPRRHRSHARMPLPDQVALVLQGGGALGAYQAGVYEALAEAGIEVDHVAGISIGAVNAALIAGNPPERRVERLRTFWDRLGAWLPSFPIWHGDQVREAMHGWSAGFVSLFGVPGFFGPRPVSPFFAVPGSCEAMSFYDPTPLAKTLDELVDWDRVNNGPVRLSVGAVELESGNFRFFDTASDRIDARHVMASGALPPGLPPVEIDGKYWWDGGLVSNTPLSHVLDTQTTDLLIFQVDLFSASSGLPKTILDVMARAKEIQFSSRTRQVSDTYLKRRQERELVRRVLARLPEGLRDDPEVQALEAQSRENAVNLVQLIYRANAWEGGQRDYEFSARAAEEHMAAGRAAVAATMDSSALLARNILDGRTAAFDLTPR</sequence>
<dbReference type="PANTHER" id="PTHR14226">
    <property type="entry name" value="NEUROPATHY TARGET ESTERASE/SWISS CHEESE D.MELANOGASTER"/>
    <property type="match status" value="1"/>
</dbReference>
<evidence type="ECO:0000256" key="1">
    <source>
        <dbReference type="PROSITE-ProRule" id="PRU01161"/>
    </source>
</evidence>
<dbReference type="InterPro" id="IPR002641">
    <property type="entry name" value="PNPLA_dom"/>
</dbReference>
<evidence type="ECO:0000259" key="2">
    <source>
        <dbReference type="PROSITE" id="PS51635"/>
    </source>
</evidence>
<dbReference type="InterPro" id="IPR021095">
    <property type="entry name" value="DUF3734"/>
</dbReference>